<dbReference type="AlphaFoldDB" id="A0A916JZQ2"/>
<dbReference type="Pfam" id="PF10750">
    <property type="entry name" value="DUF2536"/>
    <property type="match status" value="1"/>
</dbReference>
<accession>A0A916JZQ2</accession>
<evidence type="ECO:0000313" key="2">
    <source>
        <dbReference type="Proteomes" id="UP000693672"/>
    </source>
</evidence>
<sequence length="69" mass="8278">MEFILDKIDTKIEWFEAYDLKTLEKKIEERIEINKGILLDVHSVQHQTTFDPNRNKMLYTAVVHFKAKL</sequence>
<dbReference type="Proteomes" id="UP000693672">
    <property type="component" value="Unassembled WGS sequence"/>
</dbReference>
<gene>
    <name evidence="1" type="ORF">PAESOLCIP111_02194</name>
</gene>
<dbReference type="InterPro" id="IPR019686">
    <property type="entry name" value="DUF2536"/>
</dbReference>
<comment type="caution">
    <text evidence="1">The sequence shown here is derived from an EMBL/GenBank/DDBJ whole genome shotgun (WGS) entry which is preliminary data.</text>
</comment>
<dbReference type="EMBL" id="CAJVAS010000007">
    <property type="protein sequence ID" value="CAG7619238.1"/>
    <property type="molecule type" value="Genomic_DNA"/>
</dbReference>
<evidence type="ECO:0000313" key="1">
    <source>
        <dbReference type="EMBL" id="CAG7619238.1"/>
    </source>
</evidence>
<proteinExistence type="predicted"/>
<reference evidence="1" key="1">
    <citation type="submission" date="2021-06" db="EMBL/GenBank/DDBJ databases">
        <authorList>
            <person name="Criscuolo A."/>
        </authorList>
    </citation>
    <scope>NUCLEOTIDE SEQUENCE</scope>
    <source>
        <strain evidence="1">CIP111600</strain>
    </source>
</reference>
<name>A0A916JZQ2_9BACL</name>
<keyword evidence="2" id="KW-1185">Reference proteome</keyword>
<organism evidence="1 2">
    <name type="scientific">Paenibacillus solanacearum</name>
    <dbReference type="NCBI Taxonomy" id="2048548"/>
    <lineage>
        <taxon>Bacteria</taxon>
        <taxon>Bacillati</taxon>
        <taxon>Bacillota</taxon>
        <taxon>Bacilli</taxon>
        <taxon>Bacillales</taxon>
        <taxon>Paenibacillaceae</taxon>
        <taxon>Paenibacillus</taxon>
    </lineage>
</organism>
<dbReference type="RefSeq" id="WP_218091976.1">
    <property type="nucleotide sequence ID" value="NZ_CAJVAS010000007.1"/>
</dbReference>
<protein>
    <recommendedName>
        <fullName evidence="3">DUF2536 family protein</fullName>
    </recommendedName>
</protein>
<evidence type="ECO:0008006" key="3">
    <source>
        <dbReference type="Google" id="ProtNLM"/>
    </source>
</evidence>